<name>A0AAV3YQ62_9GAST</name>
<comment type="caution">
    <text evidence="1">The sequence shown here is derived from an EMBL/GenBank/DDBJ whole genome shotgun (WGS) entry which is preliminary data.</text>
</comment>
<dbReference type="AlphaFoldDB" id="A0AAV3YQ62"/>
<sequence length="93" mass="10005">MDTNFGSGHFVSGVGFRQSETTRVDSPESWKSERYSVGFIGKEKATVYKKVVSGFQALHQKPRQKSPGRSHGGSAVHCATNAPACLVYSIGSV</sequence>
<protein>
    <submittedName>
        <fullName evidence="1">Uncharacterized protein</fullName>
    </submittedName>
</protein>
<reference evidence="1 2" key="1">
    <citation type="journal article" date="2021" name="Elife">
        <title>Chloroplast acquisition without the gene transfer in kleptoplastic sea slugs, Plakobranchus ocellatus.</title>
        <authorList>
            <person name="Maeda T."/>
            <person name="Takahashi S."/>
            <person name="Yoshida T."/>
            <person name="Shimamura S."/>
            <person name="Takaki Y."/>
            <person name="Nagai Y."/>
            <person name="Toyoda A."/>
            <person name="Suzuki Y."/>
            <person name="Arimoto A."/>
            <person name="Ishii H."/>
            <person name="Satoh N."/>
            <person name="Nishiyama T."/>
            <person name="Hasebe M."/>
            <person name="Maruyama T."/>
            <person name="Minagawa J."/>
            <person name="Obokata J."/>
            <person name="Shigenobu S."/>
        </authorList>
    </citation>
    <scope>NUCLEOTIDE SEQUENCE [LARGE SCALE GENOMIC DNA]</scope>
</reference>
<organism evidence="1 2">
    <name type="scientific">Plakobranchus ocellatus</name>
    <dbReference type="NCBI Taxonomy" id="259542"/>
    <lineage>
        <taxon>Eukaryota</taxon>
        <taxon>Metazoa</taxon>
        <taxon>Spiralia</taxon>
        <taxon>Lophotrochozoa</taxon>
        <taxon>Mollusca</taxon>
        <taxon>Gastropoda</taxon>
        <taxon>Heterobranchia</taxon>
        <taxon>Euthyneura</taxon>
        <taxon>Panpulmonata</taxon>
        <taxon>Sacoglossa</taxon>
        <taxon>Placobranchoidea</taxon>
        <taxon>Plakobranchidae</taxon>
        <taxon>Plakobranchus</taxon>
    </lineage>
</organism>
<evidence type="ECO:0000313" key="2">
    <source>
        <dbReference type="Proteomes" id="UP000735302"/>
    </source>
</evidence>
<dbReference type="EMBL" id="BLXT01001319">
    <property type="protein sequence ID" value="GFN84596.1"/>
    <property type="molecule type" value="Genomic_DNA"/>
</dbReference>
<gene>
    <name evidence="1" type="ORF">PoB_001110200</name>
</gene>
<accession>A0AAV3YQ62</accession>
<proteinExistence type="predicted"/>
<dbReference type="Proteomes" id="UP000735302">
    <property type="component" value="Unassembled WGS sequence"/>
</dbReference>
<keyword evidence="2" id="KW-1185">Reference proteome</keyword>
<evidence type="ECO:0000313" key="1">
    <source>
        <dbReference type="EMBL" id="GFN84596.1"/>
    </source>
</evidence>